<sequence>MHAAYTNRKETEYDLQQLLDQVRQLATVVSSTAPFWAFNPTVSISEHFATLLGALRSIFQGCLATLGRMELMIACGAVDVHPRSAFGADSIDAGILHWKLQSYIDATELARRRGSGESIDIQQLRQQGSWYQVAGDRLDGRREIGDLLLLEIVSIEDHVGRVEGLVVAAKVYTEAVQRVDSTALPAESAPEGAKTNPIVVPEITQTIPIDAFETLAAIPRSLSDKDEILHFIERMKDQDDVDYETVLDDILRRLSPTVTQKVSLAKALYTGGKITRAIQLLQLPLNELQIDPIASASANHLLARPTLKKETSVALLITATSALMRGWLISDPTTPRPWSHRN</sequence>
<organism evidence="1 2">
    <name type="scientific">Aspergillus lucknowensis</name>
    <dbReference type="NCBI Taxonomy" id="176173"/>
    <lineage>
        <taxon>Eukaryota</taxon>
        <taxon>Fungi</taxon>
        <taxon>Dikarya</taxon>
        <taxon>Ascomycota</taxon>
        <taxon>Pezizomycotina</taxon>
        <taxon>Eurotiomycetes</taxon>
        <taxon>Eurotiomycetidae</taxon>
        <taxon>Eurotiales</taxon>
        <taxon>Aspergillaceae</taxon>
        <taxon>Aspergillus</taxon>
        <taxon>Aspergillus subgen. Nidulantes</taxon>
    </lineage>
</organism>
<proteinExistence type="predicted"/>
<keyword evidence="2" id="KW-1185">Reference proteome</keyword>
<name>A0ABR4L9I3_9EURO</name>
<dbReference type="RefSeq" id="XP_070881079.1">
    <property type="nucleotide sequence ID" value="XM_071027180.1"/>
</dbReference>
<protein>
    <submittedName>
        <fullName evidence="1">Uncharacterized protein</fullName>
    </submittedName>
</protein>
<reference evidence="1 2" key="1">
    <citation type="submission" date="2024-07" db="EMBL/GenBank/DDBJ databases">
        <title>Section-level genome sequencing and comparative genomics of Aspergillus sections Usti and Cavernicolus.</title>
        <authorList>
            <consortium name="Lawrence Berkeley National Laboratory"/>
            <person name="Nybo J.L."/>
            <person name="Vesth T.C."/>
            <person name="Theobald S."/>
            <person name="Frisvad J.C."/>
            <person name="Larsen T.O."/>
            <person name="Kjaerboelling I."/>
            <person name="Rothschild-Mancinelli K."/>
            <person name="Lyhne E.K."/>
            <person name="Kogle M.E."/>
            <person name="Barry K."/>
            <person name="Clum A."/>
            <person name="Na H."/>
            <person name="Ledsgaard L."/>
            <person name="Lin J."/>
            <person name="Lipzen A."/>
            <person name="Kuo A."/>
            <person name="Riley R."/>
            <person name="Mondo S."/>
            <person name="Labutti K."/>
            <person name="Haridas S."/>
            <person name="Pangalinan J."/>
            <person name="Salamov A.A."/>
            <person name="Simmons B.A."/>
            <person name="Magnuson J.K."/>
            <person name="Chen J."/>
            <person name="Drula E."/>
            <person name="Henrissat B."/>
            <person name="Wiebenga A."/>
            <person name="Lubbers R.J."/>
            <person name="Gomes A.C."/>
            <person name="Macurrencykelacurrency M.R."/>
            <person name="Stajich J."/>
            <person name="Grigoriev I.V."/>
            <person name="Mortensen U.H."/>
            <person name="De Vries R.P."/>
            <person name="Baker S.E."/>
            <person name="Andersen M.R."/>
        </authorList>
    </citation>
    <scope>NUCLEOTIDE SEQUENCE [LARGE SCALE GENOMIC DNA]</scope>
    <source>
        <strain evidence="1 2">CBS 449.75</strain>
    </source>
</reference>
<comment type="caution">
    <text evidence="1">The sequence shown here is derived from an EMBL/GenBank/DDBJ whole genome shotgun (WGS) entry which is preliminary data.</text>
</comment>
<dbReference type="EMBL" id="JBFXLQ010000073">
    <property type="protein sequence ID" value="KAL2861185.1"/>
    <property type="molecule type" value="Genomic_DNA"/>
</dbReference>
<gene>
    <name evidence="1" type="ORF">BJX67DRAFT_313318</name>
</gene>
<evidence type="ECO:0000313" key="1">
    <source>
        <dbReference type="EMBL" id="KAL2861185.1"/>
    </source>
</evidence>
<dbReference type="Proteomes" id="UP001610432">
    <property type="component" value="Unassembled WGS sequence"/>
</dbReference>
<dbReference type="GeneID" id="98142252"/>
<accession>A0ABR4L9I3</accession>
<evidence type="ECO:0000313" key="2">
    <source>
        <dbReference type="Proteomes" id="UP001610432"/>
    </source>
</evidence>